<dbReference type="HOGENOM" id="CLU_071599_0_0_14"/>
<keyword evidence="2" id="KW-0479">Metal-binding</keyword>
<reference evidence="4 5" key="1">
    <citation type="journal article" date="2001" name="Nucleic Acids Res.">
        <title>The complete genome sequence of the murine respiratory pathogen Mycoplasma pulmonis.</title>
        <authorList>
            <person name="Chambaud I."/>
            <person name="Heilig R."/>
            <person name="Ferris S."/>
            <person name="Barbe V."/>
            <person name="Samson D."/>
            <person name="Galisson F."/>
            <person name="Moszer I."/>
            <person name="Dybvig K."/>
            <person name="Wroblewski H."/>
            <person name="Viari A."/>
            <person name="Rocha E.P.C."/>
            <person name="Blanchard A."/>
        </authorList>
    </citation>
    <scope>NUCLEOTIDE SEQUENCE [LARGE SCALE GENOMIC DNA]</scope>
    <source>
        <strain evidence="4 5">UAB CTIP</strain>
    </source>
</reference>
<organism evidence="5">
    <name type="scientific">Mycoplasmopsis pulmonis (strain UAB CTIP)</name>
    <name type="common">Mycoplasma pulmonis</name>
    <dbReference type="NCBI Taxonomy" id="272635"/>
    <lineage>
        <taxon>Bacteria</taxon>
        <taxon>Bacillati</taxon>
        <taxon>Mycoplasmatota</taxon>
        <taxon>Mycoplasmoidales</taxon>
        <taxon>Metamycoplasmataceae</taxon>
        <taxon>Mycoplasmopsis</taxon>
    </lineage>
</organism>
<dbReference type="Proteomes" id="UP000000528">
    <property type="component" value="Chromosome"/>
</dbReference>
<protein>
    <recommendedName>
        <fullName evidence="3">Deacetylase sirtuin-type domain-containing protein</fullName>
    </recommendedName>
</protein>
<feature type="binding site" evidence="2">
    <location>
        <position position="179"/>
    </location>
    <ligand>
        <name>Zn(2+)</name>
        <dbReference type="ChEBI" id="CHEBI:29105"/>
    </ligand>
</feature>
<dbReference type="PIR" id="B99567">
    <property type="entry name" value="B99567"/>
</dbReference>
<dbReference type="Gene3D" id="3.40.50.1220">
    <property type="entry name" value="TPP-binding domain"/>
    <property type="match status" value="1"/>
</dbReference>
<dbReference type="eggNOG" id="COG0846">
    <property type="taxonomic scope" value="Bacteria"/>
</dbReference>
<evidence type="ECO:0000313" key="5">
    <source>
        <dbReference type="Proteomes" id="UP000000528"/>
    </source>
</evidence>
<dbReference type="AlphaFoldDB" id="Q98QC4"/>
<keyword evidence="1" id="KW-0520">NAD</keyword>
<dbReference type="InterPro" id="IPR026590">
    <property type="entry name" value="Ssirtuin_cat_dom"/>
</dbReference>
<keyword evidence="5" id="KW-1185">Reference proteome</keyword>
<feature type="binding site" evidence="2">
    <location>
        <position position="141"/>
    </location>
    <ligand>
        <name>Zn(2+)</name>
        <dbReference type="ChEBI" id="CHEBI:29105"/>
    </ligand>
</feature>
<name>Q98QC4_MYCPU</name>
<proteinExistence type="predicted"/>
<evidence type="ECO:0000313" key="4">
    <source>
        <dbReference type="EMBL" id="CAC13615.1"/>
    </source>
</evidence>
<accession>Q98QC4</accession>
<dbReference type="PROSITE" id="PS50305">
    <property type="entry name" value="SIRTUIN"/>
    <property type="match status" value="1"/>
</dbReference>
<dbReference type="GO" id="GO:0046872">
    <property type="term" value="F:metal ion binding"/>
    <property type="evidence" value="ECO:0007669"/>
    <property type="project" value="UniProtKB-KW"/>
</dbReference>
<feature type="binding site" evidence="2">
    <location>
        <position position="145"/>
    </location>
    <ligand>
        <name>Zn(2+)</name>
        <dbReference type="ChEBI" id="CHEBI:29105"/>
    </ligand>
</feature>
<evidence type="ECO:0000256" key="1">
    <source>
        <dbReference type="ARBA" id="ARBA00023027"/>
    </source>
</evidence>
<dbReference type="SUPFAM" id="SSF52467">
    <property type="entry name" value="DHS-like NAD/FAD-binding domain"/>
    <property type="match status" value="1"/>
</dbReference>
<dbReference type="InterPro" id="IPR029035">
    <property type="entry name" value="DHS-like_NAD/FAD-binding_dom"/>
</dbReference>
<evidence type="ECO:0000256" key="2">
    <source>
        <dbReference type="PROSITE-ProRule" id="PRU00236"/>
    </source>
</evidence>
<gene>
    <name evidence="4" type="ordered locus">MYPU_4420</name>
</gene>
<evidence type="ECO:0000259" key="3">
    <source>
        <dbReference type="PROSITE" id="PS50305"/>
    </source>
</evidence>
<keyword evidence="2" id="KW-0862">Zinc</keyword>
<dbReference type="RefSeq" id="WP_010925243.1">
    <property type="nucleotide sequence ID" value="NC_002771.1"/>
</dbReference>
<comment type="caution">
    <text evidence="2">Lacks conserved residue(s) required for the propagation of feature annotation.</text>
</comment>
<dbReference type="BioCyc" id="MPUL272635:G1GT6-447-MONOMER"/>
<dbReference type="EMBL" id="AL445564">
    <property type="protein sequence ID" value="CAC13615.1"/>
    <property type="molecule type" value="Genomic_DNA"/>
</dbReference>
<feature type="binding site" evidence="2">
    <location>
        <position position="176"/>
    </location>
    <ligand>
        <name>Zn(2+)</name>
        <dbReference type="ChEBI" id="CHEBI:29105"/>
    </ligand>
</feature>
<dbReference type="STRING" id="272635.gene:17577043"/>
<sequence length="282" mass="33424">MEWKINSKDPKEIFLQAIEQAELLVLGIGAGLPGSVGFGYSGERFEKNFGDFIKEYKLVDMLQASLFEYPNWPSYWAFQSRFTSINYYDQPVSESFLKLKELIKDKNYFIITTNSDSCLEKANFDEDKIFYIQGKYKHFQCSKMCHNKLYEDKELIYKMIKEQKDLLVPYELIPRCPKCDSFLEINKRIAYKGMVEDQKFENQKAKYEAFVEKAKDKKTLFLELGVGYTTPQFIKIPFQKWTQENPQSFYLSISNKTYRLNPQIKKQALLLEVDLKDFFEKF</sequence>
<feature type="domain" description="Deacetylase sirtuin-type" evidence="3">
    <location>
        <begin position="3"/>
        <end position="282"/>
    </location>
</feature>
<dbReference type="KEGG" id="mpu:MYPU_4420"/>